<gene>
    <name evidence="1" type="ORF">GNF68_14770</name>
</gene>
<name>A0AAW9I5P0_CLOPF</name>
<proteinExistence type="predicted"/>
<comment type="caution">
    <text evidence="1">The sequence shown here is derived from an EMBL/GenBank/DDBJ whole genome shotgun (WGS) entry which is preliminary data.</text>
</comment>
<organism evidence="1 2">
    <name type="scientific">Clostridium perfringens</name>
    <dbReference type="NCBI Taxonomy" id="1502"/>
    <lineage>
        <taxon>Bacteria</taxon>
        <taxon>Bacillati</taxon>
        <taxon>Bacillota</taxon>
        <taxon>Clostridia</taxon>
        <taxon>Eubacteriales</taxon>
        <taxon>Clostridiaceae</taxon>
        <taxon>Clostridium</taxon>
    </lineage>
</organism>
<accession>A0AAW9I5P0</accession>
<dbReference type="EMBL" id="WNUI01000127">
    <property type="protein sequence ID" value="MDZ4910275.1"/>
    <property type="molecule type" value="Genomic_DNA"/>
</dbReference>
<evidence type="ECO:0000313" key="1">
    <source>
        <dbReference type="EMBL" id="MDZ4910275.1"/>
    </source>
</evidence>
<dbReference type="Proteomes" id="UP001288778">
    <property type="component" value="Unassembled WGS sequence"/>
</dbReference>
<reference evidence="1" key="1">
    <citation type="submission" date="2019-11" db="EMBL/GenBank/DDBJ databases">
        <title>Characterization of Clostridium perfringens isolates from swine manure treated agricultural soils.</title>
        <authorList>
            <person name="Wushke S.T."/>
        </authorList>
    </citation>
    <scope>NUCLEOTIDE SEQUENCE</scope>
    <source>
        <strain evidence="1">X94</strain>
    </source>
</reference>
<dbReference type="RefSeq" id="WP_322395531.1">
    <property type="nucleotide sequence ID" value="NZ_WNUI01000127.1"/>
</dbReference>
<dbReference type="InterPro" id="IPR029063">
    <property type="entry name" value="SAM-dependent_MTases_sf"/>
</dbReference>
<sequence>MEILKTNSKCEGVLDGVYFIKSSASKLTLDEHDFDVVVSCLTVHEVIFGN</sequence>
<dbReference type="AlphaFoldDB" id="A0AAW9I5P0"/>
<evidence type="ECO:0000313" key="2">
    <source>
        <dbReference type="Proteomes" id="UP001288778"/>
    </source>
</evidence>
<dbReference type="SUPFAM" id="SSF53335">
    <property type="entry name" value="S-adenosyl-L-methionine-dependent methyltransferases"/>
    <property type="match status" value="1"/>
</dbReference>
<protein>
    <submittedName>
        <fullName evidence="1">Uncharacterized protein</fullName>
    </submittedName>
</protein>